<reference evidence="2" key="1">
    <citation type="submission" date="2017-12" db="EMBL/GenBank/DDBJ databases">
        <title>Sequencing the genomes of 1000 Actinobacteria strains.</title>
        <authorList>
            <person name="Klenk H.-P."/>
        </authorList>
    </citation>
    <scope>NUCLEOTIDE SEQUENCE [LARGE SCALE GENOMIC DNA]</scope>
    <source>
        <strain evidence="2">DSM 44228</strain>
    </source>
</reference>
<feature type="transmembrane region" description="Helical" evidence="1">
    <location>
        <begin position="71"/>
        <end position="90"/>
    </location>
</feature>
<feature type="transmembrane region" description="Helical" evidence="1">
    <location>
        <begin position="24"/>
        <end position="51"/>
    </location>
</feature>
<dbReference type="RefSeq" id="WP_010693861.1">
    <property type="nucleotide sequence ID" value="NZ_CP061007.1"/>
</dbReference>
<dbReference type="STRING" id="994479.GCA_000194155_01873"/>
<evidence type="ECO:0000256" key="1">
    <source>
        <dbReference type="SAM" id="Phobius"/>
    </source>
</evidence>
<proteinExistence type="predicted"/>
<keyword evidence="1" id="KW-1133">Transmembrane helix</keyword>
<dbReference type="OrthoDB" id="8082651at2"/>
<name>A0A2N3XV81_SACSN</name>
<keyword evidence="1" id="KW-0472">Membrane</keyword>
<evidence type="ECO:0000313" key="2">
    <source>
        <dbReference type="EMBL" id="PKW14577.1"/>
    </source>
</evidence>
<feature type="transmembrane region" description="Helical" evidence="1">
    <location>
        <begin position="102"/>
        <end position="121"/>
    </location>
</feature>
<feature type="transmembrane region" description="Helical" evidence="1">
    <location>
        <begin position="183"/>
        <end position="203"/>
    </location>
</feature>
<keyword evidence="3" id="KW-1185">Reference proteome</keyword>
<sequence length="234" mass="24864">MSPGDATSNLVSVSKGTSQRWRQAVVWLHVITSVGWMAQALVLFALLATSFTSDDLAVRIGATSMAHVVDTHLLAPFANAAAFTGFMLAASTAWGFFRNWWVLVKFAITVVQLYAGIFILSDALEGSAEAARAGLATPPPALLIGTALMASAIAFQAWLSIAKPWRRTSWAAKAKLPTASNRVFAAAVAAPLIDIATGLVLGFPSPLCQLLVLTARLISRHRQIRPNLVGSRLA</sequence>
<accession>A0A2N3XV81</accession>
<dbReference type="Proteomes" id="UP000233786">
    <property type="component" value="Unassembled WGS sequence"/>
</dbReference>
<gene>
    <name evidence="2" type="ORF">A8926_2204</name>
</gene>
<comment type="caution">
    <text evidence="2">The sequence shown here is derived from an EMBL/GenBank/DDBJ whole genome shotgun (WGS) entry which is preliminary data.</text>
</comment>
<evidence type="ECO:0000313" key="3">
    <source>
        <dbReference type="Proteomes" id="UP000233786"/>
    </source>
</evidence>
<dbReference type="EMBL" id="PJNB01000001">
    <property type="protein sequence ID" value="PKW14577.1"/>
    <property type="molecule type" value="Genomic_DNA"/>
</dbReference>
<feature type="transmembrane region" description="Helical" evidence="1">
    <location>
        <begin position="141"/>
        <end position="162"/>
    </location>
</feature>
<protein>
    <submittedName>
        <fullName evidence="2">Uncharacterized protein</fullName>
    </submittedName>
</protein>
<keyword evidence="1" id="KW-0812">Transmembrane</keyword>
<dbReference type="AlphaFoldDB" id="A0A2N3XV81"/>
<organism evidence="2 3">
    <name type="scientific">Saccharopolyspora spinosa</name>
    <dbReference type="NCBI Taxonomy" id="60894"/>
    <lineage>
        <taxon>Bacteria</taxon>
        <taxon>Bacillati</taxon>
        <taxon>Actinomycetota</taxon>
        <taxon>Actinomycetes</taxon>
        <taxon>Pseudonocardiales</taxon>
        <taxon>Pseudonocardiaceae</taxon>
        <taxon>Saccharopolyspora</taxon>
    </lineage>
</organism>